<protein>
    <recommendedName>
        <fullName evidence="1">Putative DnaT-like domain-containing protein</fullName>
    </recommendedName>
</protein>
<keyword evidence="3" id="KW-1185">Reference proteome</keyword>
<sequence>MAGYGDNDGLMTYASSVGYTISDGADLTVARQIGSTYIDSLYGDRFPGEPTGGIEQDREWPRTGATAYGSTLASDVIPTRVVNASYEAAILQMKTPGSLSASYTPGTRKVLTEVKGIKWQVIGTGTAEERAYLVSETIEGILTPLLIPRYLPAILVV</sequence>
<dbReference type="RefSeq" id="WP_233719628.1">
    <property type="nucleotide sequence ID" value="NZ_JAJUWU010000009.1"/>
</dbReference>
<gene>
    <name evidence="2" type="ORF">LZD57_10760</name>
</gene>
<dbReference type="Pfam" id="PF20557">
    <property type="entry name" value="DnaT_2"/>
    <property type="match status" value="1"/>
</dbReference>
<name>A0A9X1NZ41_9HYPH</name>
<accession>A0A9X1NZ41</accession>
<comment type="caution">
    <text evidence="2">The sequence shown here is derived from an EMBL/GenBank/DDBJ whole genome shotgun (WGS) entry which is preliminary data.</text>
</comment>
<evidence type="ECO:0000313" key="3">
    <source>
        <dbReference type="Proteomes" id="UP001139035"/>
    </source>
</evidence>
<dbReference type="InterPro" id="IPR046787">
    <property type="entry name" value="DnaT_2"/>
</dbReference>
<dbReference type="EMBL" id="JAJUWU010000009">
    <property type="protein sequence ID" value="MCE7028470.1"/>
    <property type="molecule type" value="Genomic_DNA"/>
</dbReference>
<organism evidence="2 3">
    <name type="scientific">Jiella avicenniae</name>
    <dbReference type="NCBI Taxonomy" id="2907202"/>
    <lineage>
        <taxon>Bacteria</taxon>
        <taxon>Pseudomonadati</taxon>
        <taxon>Pseudomonadota</taxon>
        <taxon>Alphaproteobacteria</taxon>
        <taxon>Hyphomicrobiales</taxon>
        <taxon>Aurantimonadaceae</taxon>
        <taxon>Jiella</taxon>
    </lineage>
</organism>
<feature type="domain" description="Putative DnaT-like" evidence="1">
    <location>
        <begin position="10"/>
        <end position="141"/>
    </location>
</feature>
<proteinExistence type="predicted"/>
<evidence type="ECO:0000259" key="1">
    <source>
        <dbReference type="Pfam" id="PF20557"/>
    </source>
</evidence>
<evidence type="ECO:0000313" key="2">
    <source>
        <dbReference type="EMBL" id="MCE7028470.1"/>
    </source>
</evidence>
<dbReference type="AlphaFoldDB" id="A0A9X1NZ41"/>
<reference evidence="2" key="1">
    <citation type="submission" date="2022-01" db="EMBL/GenBank/DDBJ databases">
        <title>Jiella avicenniae sp. nov., a novel endophytic bacterium isolated from bark of Avicennia marina.</title>
        <authorList>
            <person name="Tuo L."/>
        </authorList>
    </citation>
    <scope>NUCLEOTIDE SEQUENCE</scope>
    <source>
        <strain evidence="2">CBK1P-4</strain>
    </source>
</reference>
<dbReference type="Proteomes" id="UP001139035">
    <property type="component" value="Unassembled WGS sequence"/>
</dbReference>